<name>A0AAV4SGW9_CAEEX</name>
<reference evidence="3 4" key="1">
    <citation type="submission" date="2021-06" db="EMBL/GenBank/DDBJ databases">
        <title>Caerostris extrusa draft genome.</title>
        <authorList>
            <person name="Kono N."/>
            <person name="Arakawa K."/>
        </authorList>
    </citation>
    <scope>NUCLEOTIDE SEQUENCE [LARGE SCALE GENOMIC DNA]</scope>
</reference>
<evidence type="ECO:0000313" key="3">
    <source>
        <dbReference type="EMBL" id="GIY32797.1"/>
    </source>
</evidence>
<dbReference type="Proteomes" id="UP001054945">
    <property type="component" value="Unassembled WGS sequence"/>
</dbReference>
<dbReference type="EMBL" id="BPLR01009547">
    <property type="protein sequence ID" value="GIY32797.1"/>
    <property type="molecule type" value="Genomic_DNA"/>
</dbReference>
<feature type="domain" description="Immunoglobulin I-set" evidence="2">
    <location>
        <begin position="67"/>
        <end position="115"/>
    </location>
</feature>
<proteinExistence type="predicted"/>
<keyword evidence="1" id="KW-0472">Membrane</keyword>
<dbReference type="InterPro" id="IPR036179">
    <property type="entry name" value="Ig-like_dom_sf"/>
</dbReference>
<accession>A0AAV4SGW9</accession>
<organism evidence="3 4">
    <name type="scientific">Caerostris extrusa</name>
    <name type="common">Bark spider</name>
    <name type="synonym">Caerostris bankana</name>
    <dbReference type="NCBI Taxonomy" id="172846"/>
    <lineage>
        <taxon>Eukaryota</taxon>
        <taxon>Metazoa</taxon>
        <taxon>Ecdysozoa</taxon>
        <taxon>Arthropoda</taxon>
        <taxon>Chelicerata</taxon>
        <taxon>Arachnida</taxon>
        <taxon>Araneae</taxon>
        <taxon>Araneomorphae</taxon>
        <taxon>Entelegynae</taxon>
        <taxon>Araneoidea</taxon>
        <taxon>Araneidae</taxon>
        <taxon>Caerostris</taxon>
    </lineage>
</organism>
<keyword evidence="1" id="KW-1133">Transmembrane helix</keyword>
<sequence length="134" mass="14948">MEVCSLDKPEMLMWVFILVKFFLKVVMKQEVLVWMLLASFSSSFFSCVLDDLFGSILLNIFLLLDTTDIHSSGKLQILESGSLLIASAESSDVGKYTCIRENSAGSVKGYAYLAVLVRTQIIQPPADTKSYTEF</sequence>
<gene>
    <name evidence="3" type="primary">sdk</name>
    <name evidence="3" type="ORF">CEXT_811271</name>
</gene>
<dbReference type="Gene3D" id="2.60.40.10">
    <property type="entry name" value="Immunoglobulins"/>
    <property type="match status" value="1"/>
</dbReference>
<dbReference type="AlphaFoldDB" id="A0AAV4SGW9"/>
<keyword evidence="4" id="KW-1185">Reference proteome</keyword>
<dbReference type="InterPro" id="IPR013098">
    <property type="entry name" value="Ig_I-set"/>
</dbReference>
<comment type="caution">
    <text evidence="3">The sequence shown here is derived from an EMBL/GenBank/DDBJ whole genome shotgun (WGS) entry which is preliminary data.</text>
</comment>
<evidence type="ECO:0000259" key="2">
    <source>
        <dbReference type="Pfam" id="PF07679"/>
    </source>
</evidence>
<feature type="transmembrane region" description="Helical" evidence="1">
    <location>
        <begin position="43"/>
        <end position="64"/>
    </location>
</feature>
<dbReference type="InterPro" id="IPR013783">
    <property type="entry name" value="Ig-like_fold"/>
</dbReference>
<feature type="transmembrane region" description="Helical" evidence="1">
    <location>
        <begin position="12"/>
        <end position="37"/>
    </location>
</feature>
<dbReference type="SUPFAM" id="SSF48726">
    <property type="entry name" value="Immunoglobulin"/>
    <property type="match status" value="1"/>
</dbReference>
<protein>
    <submittedName>
        <fullName evidence="3">Protein sidekick</fullName>
    </submittedName>
</protein>
<evidence type="ECO:0000256" key="1">
    <source>
        <dbReference type="SAM" id="Phobius"/>
    </source>
</evidence>
<keyword evidence="1" id="KW-0812">Transmembrane</keyword>
<dbReference type="Pfam" id="PF07679">
    <property type="entry name" value="I-set"/>
    <property type="match status" value="1"/>
</dbReference>
<evidence type="ECO:0000313" key="4">
    <source>
        <dbReference type="Proteomes" id="UP001054945"/>
    </source>
</evidence>